<dbReference type="EMBL" id="UZAK01035606">
    <property type="protein sequence ID" value="VDP51289.1"/>
    <property type="molecule type" value="Genomic_DNA"/>
</dbReference>
<organism evidence="3">
    <name type="scientific">Schistosoma curassoni</name>
    <dbReference type="NCBI Taxonomy" id="6186"/>
    <lineage>
        <taxon>Eukaryota</taxon>
        <taxon>Metazoa</taxon>
        <taxon>Spiralia</taxon>
        <taxon>Lophotrochozoa</taxon>
        <taxon>Platyhelminthes</taxon>
        <taxon>Trematoda</taxon>
        <taxon>Digenea</taxon>
        <taxon>Strigeidida</taxon>
        <taxon>Schistosomatoidea</taxon>
        <taxon>Schistosomatidae</taxon>
        <taxon>Schistosoma</taxon>
    </lineage>
</organism>
<dbReference type="Proteomes" id="UP000279833">
    <property type="component" value="Unassembled WGS sequence"/>
</dbReference>
<dbReference type="AlphaFoldDB" id="A0A183KDK4"/>
<reference evidence="1 2" key="2">
    <citation type="submission" date="2018-11" db="EMBL/GenBank/DDBJ databases">
        <authorList>
            <consortium name="Pathogen Informatics"/>
        </authorList>
    </citation>
    <scope>NUCLEOTIDE SEQUENCE [LARGE SCALE GENOMIC DNA]</scope>
    <source>
        <strain evidence="1">Dakar</strain>
        <strain evidence="2">Dakar, Senegal</strain>
    </source>
</reference>
<sequence>MSLSNSCIWKKQTSGSTTIRSWFGNWIAKVITTQSKS</sequence>
<name>A0A183KDK4_9TREM</name>
<gene>
    <name evidence="1" type="ORF">SCUD_LOCUS13096</name>
</gene>
<dbReference type="WBParaSite" id="SCUD_0001309901-mRNA-1">
    <property type="protein sequence ID" value="SCUD_0001309901-mRNA-1"/>
    <property type="gene ID" value="SCUD_0001309901"/>
</dbReference>
<evidence type="ECO:0000313" key="2">
    <source>
        <dbReference type="Proteomes" id="UP000279833"/>
    </source>
</evidence>
<accession>A0A183KDK4</accession>
<reference evidence="3" key="1">
    <citation type="submission" date="2016-06" db="UniProtKB">
        <authorList>
            <consortium name="WormBaseParasite"/>
        </authorList>
    </citation>
    <scope>IDENTIFICATION</scope>
</reference>
<protein>
    <submittedName>
        <fullName evidence="1 3">Uncharacterized protein</fullName>
    </submittedName>
</protein>
<keyword evidence="2" id="KW-1185">Reference proteome</keyword>
<evidence type="ECO:0000313" key="1">
    <source>
        <dbReference type="EMBL" id="VDP51289.1"/>
    </source>
</evidence>
<proteinExistence type="predicted"/>
<evidence type="ECO:0000313" key="3">
    <source>
        <dbReference type="WBParaSite" id="SCUD_0001309901-mRNA-1"/>
    </source>
</evidence>